<sequence length="71" mass="7854">MESVVAALVTGVLTLAGVLVSNSRSRAVMEVKIDNLTRQVERHNCLIERTYALEQDVAVVKAEIENMRKGQ</sequence>
<gene>
    <name evidence="1" type="ORF">B5G21_07090</name>
</gene>
<name>A0A1Y3U5U6_9ACTN</name>
<dbReference type="RefSeq" id="WP_087186596.1">
    <property type="nucleotide sequence ID" value="NZ_NFHO01000007.1"/>
</dbReference>
<organism evidence="1 2">
    <name type="scientific">Enorma massiliensis</name>
    <dbReference type="NCBI Taxonomy" id="1472761"/>
    <lineage>
        <taxon>Bacteria</taxon>
        <taxon>Bacillati</taxon>
        <taxon>Actinomycetota</taxon>
        <taxon>Coriobacteriia</taxon>
        <taxon>Coriobacteriales</taxon>
        <taxon>Coriobacteriaceae</taxon>
        <taxon>Enorma</taxon>
    </lineage>
</organism>
<dbReference type="EMBL" id="NFHO01000007">
    <property type="protein sequence ID" value="OUN42588.1"/>
    <property type="molecule type" value="Genomic_DNA"/>
</dbReference>
<dbReference type="Proteomes" id="UP000196560">
    <property type="component" value="Unassembled WGS sequence"/>
</dbReference>
<evidence type="ECO:0000313" key="2">
    <source>
        <dbReference type="Proteomes" id="UP000196560"/>
    </source>
</evidence>
<proteinExistence type="predicted"/>
<keyword evidence="2" id="KW-1185">Reference proteome</keyword>
<reference evidence="2" key="1">
    <citation type="submission" date="2017-04" db="EMBL/GenBank/DDBJ databases">
        <title>Function of individual gut microbiota members based on whole genome sequencing of pure cultures obtained from chicken caecum.</title>
        <authorList>
            <person name="Medvecky M."/>
            <person name="Cejkova D."/>
            <person name="Polansky O."/>
            <person name="Karasova D."/>
            <person name="Kubasova T."/>
            <person name="Cizek A."/>
            <person name="Rychlik I."/>
        </authorList>
    </citation>
    <scope>NUCLEOTIDE SEQUENCE [LARGE SCALE GENOMIC DNA]</scope>
    <source>
        <strain evidence="2">An70</strain>
    </source>
</reference>
<protein>
    <submittedName>
        <fullName evidence="1">Uncharacterized protein</fullName>
    </submittedName>
</protein>
<dbReference type="AlphaFoldDB" id="A0A1Y3U5U6"/>
<accession>A0A1Y3U5U6</accession>
<evidence type="ECO:0000313" key="1">
    <source>
        <dbReference type="EMBL" id="OUN42588.1"/>
    </source>
</evidence>
<comment type="caution">
    <text evidence="1">The sequence shown here is derived from an EMBL/GenBank/DDBJ whole genome shotgun (WGS) entry which is preliminary data.</text>
</comment>